<dbReference type="PROSITE" id="PS51257">
    <property type="entry name" value="PROKAR_LIPOPROTEIN"/>
    <property type="match status" value="1"/>
</dbReference>
<dbReference type="InterPro" id="IPR036259">
    <property type="entry name" value="MFS_trans_sf"/>
</dbReference>
<comment type="subcellular location">
    <subcellularLocation>
        <location evidence="1">Cell membrane</location>
        <topology evidence="1">Multi-pass membrane protein</topology>
    </subcellularLocation>
</comment>
<feature type="transmembrane region" description="Helical" evidence="6">
    <location>
        <begin position="263"/>
        <end position="282"/>
    </location>
</feature>
<evidence type="ECO:0000256" key="3">
    <source>
        <dbReference type="ARBA" id="ARBA00022692"/>
    </source>
</evidence>
<accession>A0A430AQ67</accession>
<dbReference type="PANTHER" id="PTHR11360">
    <property type="entry name" value="MONOCARBOXYLATE TRANSPORTER"/>
    <property type="match status" value="1"/>
</dbReference>
<evidence type="ECO:0000256" key="6">
    <source>
        <dbReference type="SAM" id="Phobius"/>
    </source>
</evidence>
<feature type="transmembrane region" description="Helical" evidence="6">
    <location>
        <begin position="289"/>
        <end position="312"/>
    </location>
</feature>
<evidence type="ECO:0000259" key="7">
    <source>
        <dbReference type="PROSITE" id="PS50850"/>
    </source>
</evidence>
<feature type="transmembrane region" description="Helical" evidence="6">
    <location>
        <begin position="381"/>
        <end position="400"/>
    </location>
</feature>
<organism evidence="8 9">
    <name type="scientific">Vagococcus carniphilus</name>
    <dbReference type="NCBI Taxonomy" id="218144"/>
    <lineage>
        <taxon>Bacteria</taxon>
        <taxon>Bacillati</taxon>
        <taxon>Bacillota</taxon>
        <taxon>Bacilli</taxon>
        <taxon>Lactobacillales</taxon>
        <taxon>Enterococcaceae</taxon>
        <taxon>Vagococcus</taxon>
    </lineage>
</organism>
<comment type="caution">
    <text evidence="8">The sequence shown here is derived from an EMBL/GenBank/DDBJ whole genome shotgun (WGS) entry which is preliminary data.</text>
</comment>
<dbReference type="SUPFAM" id="SSF103473">
    <property type="entry name" value="MFS general substrate transporter"/>
    <property type="match status" value="1"/>
</dbReference>
<keyword evidence="2" id="KW-0813">Transport</keyword>
<name>A0A430AQ67_9ENTE</name>
<feature type="domain" description="Major facilitator superfamily (MFS) profile" evidence="7">
    <location>
        <begin position="1"/>
        <end position="407"/>
    </location>
</feature>
<dbReference type="EMBL" id="NGKB01000019">
    <property type="protein sequence ID" value="RSU10206.1"/>
    <property type="molecule type" value="Genomic_DNA"/>
</dbReference>
<feature type="transmembrane region" description="Helical" evidence="6">
    <location>
        <begin position="167"/>
        <end position="188"/>
    </location>
</feature>
<keyword evidence="4 6" id="KW-1133">Transmembrane helix</keyword>
<keyword evidence="3 6" id="KW-0812">Transmembrane</keyword>
<evidence type="ECO:0000256" key="4">
    <source>
        <dbReference type="ARBA" id="ARBA00022989"/>
    </source>
</evidence>
<feature type="transmembrane region" description="Helical" evidence="6">
    <location>
        <begin position="318"/>
        <end position="340"/>
    </location>
</feature>
<dbReference type="InterPro" id="IPR011701">
    <property type="entry name" value="MFS"/>
</dbReference>
<feature type="transmembrane region" description="Helical" evidence="6">
    <location>
        <begin position="7"/>
        <end position="28"/>
    </location>
</feature>
<keyword evidence="9" id="KW-1185">Reference proteome</keyword>
<dbReference type="AlphaFoldDB" id="A0A430AQ67"/>
<keyword evidence="5 6" id="KW-0472">Membrane</keyword>
<feature type="transmembrane region" description="Helical" evidence="6">
    <location>
        <begin position="79"/>
        <end position="97"/>
    </location>
</feature>
<dbReference type="InterPro" id="IPR020846">
    <property type="entry name" value="MFS_dom"/>
</dbReference>
<dbReference type="RefSeq" id="WP_126796296.1">
    <property type="nucleotide sequence ID" value="NZ_CP060720.1"/>
</dbReference>
<reference evidence="8 9" key="1">
    <citation type="submission" date="2017-05" db="EMBL/GenBank/DDBJ databases">
        <title>Vagococcus spp. assemblies.</title>
        <authorList>
            <person name="Gulvik C.A."/>
        </authorList>
    </citation>
    <scope>NUCLEOTIDE SEQUENCE [LARGE SCALE GENOMIC DNA]</scope>
    <source>
        <strain evidence="8 9">SS1714</strain>
    </source>
</reference>
<evidence type="ECO:0000313" key="8">
    <source>
        <dbReference type="EMBL" id="RSU10206.1"/>
    </source>
</evidence>
<dbReference type="OrthoDB" id="182417at2"/>
<feature type="transmembrane region" description="Helical" evidence="6">
    <location>
        <begin position="138"/>
        <end position="161"/>
    </location>
</feature>
<dbReference type="PROSITE" id="PS50850">
    <property type="entry name" value="MFS"/>
    <property type="match status" value="1"/>
</dbReference>
<dbReference type="Gene3D" id="1.20.1250.20">
    <property type="entry name" value="MFS general substrate transporter like domains"/>
    <property type="match status" value="2"/>
</dbReference>
<feature type="transmembrane region" description="Helical" evidence="6">
    <location>
        <begin position="229"/>
        <end position="251"/>
    </location>
</feature>
<feature type="transmembrane region" description="Helical" evidence="6">
    <location>
        <begin position="48"/>
        <end position="67"/>
    </location>
</feature>
<evidence type="ECO:0000313" key="9">
    <source>
        <dbReference type="Proteomes" id="UP000288028"/>
    </source>
</evidence>
<feature type="transmembrane region" description="Helical" evidence="6">
    <location>
        <begin position="352"/>
        <end position="375"/>
    </location>
</feature>
<evidence type="ECO:0000256" key="2">
    <source>
        <dbReference type="ARBA" id="ARBA00022448"/>
    </source>
</evidence>
<dbReference type="Pfam" id="PF07690">
    <property type="entry name" value="MFS_1"/>
    <property type="match status" value="1"/>
</dbReference>
<evidence type="ECO:0000256" key="1">
    <source>
        <dbReference type="ARBA" id="ARBA00004651"/>
    </source>
</evidence>
<dbReference type="GO" id="GO:0022857">
    <property type="term" value="F:transmembrane transporter activity"/>
    <property type="evidence" value="ECO:0007669"/>
    <property type="project" value="InterPro"/>
</dbReference>
<dbReference type="InterPro" id="IPR050327">
    <property type="entry name" value="Proton-linked_MCT"/>
</dbReference>
<evidence type="ECO:0000256" key="5">
    <source>
        <dbReference type="ARBA" id="ARBA00023136"/>
    </source>
</evidence>
<dbReference type="GO" id="GO:0005886">
    <property type="term" value="C:plasma membrane"/>
    <property type="evidence" value="ECO:0007669"/>
    <property type="project" value="UniProtKB-SubCell"/>
</dbReference>
<dbReference type="PANTHER" id="PTHR11360:SF290">
    <property type="entry name" value="MONOCARBOXYLATE MFS PERMEASE"/>
    <property type="match status" value="1"/>
</dbReference>
<sequence length="416" mass="45264">MKKEKMFYGWWVVLGCVLITTTMVPSVMSMANKFLIPFTTEMGVSRGAFTFSNTILQIIGIFLAPFVTKKLAKGNIRRMQSISIIVFALAYASYGLVQNVYQHYAISFVIGISYLNAAIIPVSIIITNWFQKKRGLAMSIAMAGIGVGGFIFSPLVTMWLSHYGWRTTYFIFAAIILTVCLPVSLFLIKKQPSDKGLQPYGADEVDANQTKAVKQQLTISTKDSFTKSFFIILIIGMICNGIINSGALGQFPPALEELHGPAISASIISLYSLIGVGGKLLLGWINDKFGIKVSILFGCTAFALAFVCILFRQNIIFAYAMAVVFGLGNAIGTVIPPLVTSAIYGPEQYGDVYGYVSSATQIGLSIGSLAVAATFDMTGSYSSAWIVLAILSVVTMYSWLTAYRKSRQFSATPINE</sequence>
<proteinExistence type="predicted"/>
<feature type="transmembrane region" description="Helical" evidence="6">
    <location>
        <begin position="103"/>
        <end position="126"/>
    </location>
</feature>
<protein>
    <submittedName>
        <fullName evidence="8">MFS transporter</fullName>
    </submittedName>
</protein>
<gene>
    <name evidence="8" type="ORF">CBF28_14015</name>
</gene>
<dbReference type="Proteomes" id="UP000288028">
    <property type="component" value="Unassembled WGS sequence"/>
</dbReference>
<dbReference type="GeneID" id="95581509"/>